<comment type="caution">
    <text evidence="1">The sequence shown here is derived from an EMBL/GenBank/DDBJ whole genome shotgun (WGS) entry which is preliminary data.</text>
</comment>
<gene>
    <name evidence="1" type="ORF">HXW75_02430</name>
</gene>
<dbReference type="EMBL" id="JACACB010000004">
    <property type="protein sequence ID" value="MCO8297326.1"/>
    <property type="molecule type" value="Genomic_DNA"/>
</dbReference>
<dbReference type="Proteomes" id="UP001057280">
    <property type="component" value="Unassembled WGS sequence"/>
</dbReference>
<name>A0AB35HM70_TETHA</name>
<reference evidence="1" key="2">
    <citation type="journal article" date="2021" name="BMC Microbiol.">
        <title>The diversity among the species Tetragenococcus halophilus including new isolates from a lupine seed fermentation.</title>
        <authorList>
            <person name="Link T."/>
            <person name="Vogel R.F."/>
            <person name="Ehrmann M.A."/>
        </authorList>
    </citation>
    <scope>NUCLEOTIDE SEQUENCE</scope>
    <source>
        <strain evidence="1">TMW 2.2257</strain>
    </source>
</reference>
<evidence type="ECO:0000313" key="2">
    <source>
        <dbReference type="Proteomes" id="UP001057280"/>
    </source>
</evidence>
<sequence>MKFNTRRLLFLLIIIAICLPLPILIKALIAVPTFEALLLDFNEFCYQKYETKKD</sequence>
<protein>
    <submittedName>
        <fullName evidence="1">Uncharacterized protein</fullName>
    </submittedName>
</protein>
<proteinExistence type="predicted"/>
<evidence type="ECO:0000313" key="1">
    <source>
        <dbReference type="EMBL" id="MCO8297326.1"/>
    </source>
</evidence>
<organism evidence="1 2">
    <name type="scientific">Tetragenococcus halophilus</name>
    <name type="common">Pediococcus halophilus</name>
    <dbReference type="NCBI Taxonomy" id="51669"/>
    <lineage>
        <taxon>Bacteria</taxon>
        <taxon>Bacillati</taxon>
        <taxon>Bacillota</taxon>
        <taxon>Bacilli</taxon>
        <taxon>Lactobacillales</taxon>
        <taxon>Enterococcaceae</taxon>
        <taxon>Tetragenococcus</taxon>
    </lineage>
</organism>
<dbReference type="RefSeq" id="WP_253209971.1">
    <property type="nucleotide sequence ID" value="NZ_JACACA010000004.1"/>
</dbReference>
<reference evidence="1" key="1">
    <citation type="submission" date="2020-06" db="EMBL/GenBank/DDBJ databases">
        <authorList>
            <person name="Link T."/>
            <person name="Ehrmann M."/>
        </authorList>
    </citation>
    <scope>NUCLEOTIDE SEQUENCE</scope>
    <source>
        <strain evidence="1">TMW 2.2257</strain>
    </source>
</reference>
<accession>A0AB35HM70</accession>
<dbReference type="AlphaFoldDB" id="A0AB35HM70"/>